<name>A0A2T4YWK3_9HYPH</name>
<evidence type="ECO:0000256" key="6">
    <source>
        <dbReference type="ARBA" id="ARBA00023136"/>
    </source>
</evidence>
<evidence type="ECO:0000313" key="8">
    <source>
        <dbReference type="EMBL" id="PTM48840.1"/>
    </source>
</evidence>
<evidence type="ECO:0000256" key="1">
    <source>
        <dbReference type="ARBA" id="ARBA00004370"/>
    </source>
</evidence>
<accession>A0A2T4YWK3</accession>
<feature type="compositionally biased region" description="Polar residues" evidence="7">
    <location>
        <begin position="1"/>
        <end position="22"/>
    </location>
</feature>
<evidence type="ECO:0000313" key="9">
    <source>
        <dbReference type="Proteomes" id="UP000241808"/>
    </source>
</evidence>
<evidence type="ECO:0000256" key="7">
    <source>
        <dbReference type="SAM" id="MobiDB-lite"/>
    </source>
</evidence>
<evidence type="ECO:0000256" key="4">
    <source>
        <dbReference type="ARBA" id="ARBA00022946"/>
    </source>
</evidence>
<evidence type="ECO:0000256" key="3">
    <source>
        <dbReference type="ARBA" id="ARBA00022660"/>
    </source>
</evidence>
<evidence type="ECO:0000256" key="2">
    <source>
        <dbReference type="ARBA" id="ARBA00022448"/>
    </source>
</evidence>
<comment type="caution">
    <text evidence="8">The sequence shown here is derived from an EMBL/GenBank/DDBJ whole genome shotgun (WGS) entry which is preliminary data.</text>
</comment>
<proteinExistence type="predicted"/>
<comment type="subcellular location">
    <subcellularLocation>
        <location evidence="1">Membrane</location>
    </subcellularLocation>
</comment>
<dbReference type="Pfam" id="PF04800">
    <property type="entry name" value="NDUS4"/>
    <property type="match status" value="1"/>
</dbReference>
<dbReference type="OrthoDB" id="7267013at2"/>
<feature type="region of interest" description="Disordered" evidence="7">
    <location>
        <begin position="1"/>
        <end position="33"/>
    </location>
</feature>
<feature type="region of interest" description="Disordered" evidence="7">
    <location>
        <begin position="163"/>
        <end position="182"/>
    </location>
</feature>
<dbReference type="AlphaFoldDB" id="A0A2T4YWK3"/>
<gene>
    <name evidence="8" type="ORF">C8P69_12213</name>
</gene>
<evidence type="ECO:0000256" key="5">
    <source>
        <dbReference type="ARBA" id="ARBA00022982"/>
    </source>
</evidence>
<reference evidence="8 9" key="1">
    <citation type="submission" date="2018-04" db="EMBL/GenBank/DDBJ databases">
        <title>Genomic Encyclopedia of Archaeal and Bacterial Type Strains, Phase II (KMG-II): from individual species to whole genera.</title>
        <authorList>
            <person name="Goeker M."/>
        </authorList>
    </citation>
    <scope>NUCLEOTIDE SEQUENCE [LARGE SCALE GENOMIC DNA]</scope>
    <source>
        <strain evidence="8 9">DSM 25521</strain>
    </source>
</reference>
<keyword evidence="3" id="KW-0679">Respiratory chain</keyword>
<dbReference type="InterPro" id="IPR006885">
    <property type="entry name" value="NADH_UbQ_FeS_4_mit-like"/>
</dbReference>
<keyword evidence="9" id="KW-1185">Reference proteome</keyword>
<keyword evidence="2" id="KW-0813">Transport</keyword>
<dbReference type="EMBL" id="PZZL01000022">
    <property type="protein sequence ID" value="PTM48840.1"/>
    <property type="molecule type" value="Genomic_DNA"/>
</dbReference>
<keyword evidence="4" id="KW-0809">Transit peptide</keyword>
<feature type="region of interest" description="Disordered" evidence="7">
    <location>
        <begin position="112"/>
        <end position="145"/>
    </location>
</feature>
<keyword evidence="5" id="KW-0249">Electron transport</keyword>
<protein>
    <submittedName>
        <fullName evidence="8">ETC complex I subunit-like protein</fullName>
    </submittedName>
</protein>
<dbReference type="InterPro" id="IPR038532">
    <property type="entry name" value="NDUFS4-like_sf"/>
</dbReference>
<dbReference type="GO" id="GO:0016020">
    <property type="term" value="C:membrane"/>
    <property type="evidence" value="ECO:0007669"/>
    <property type="project" value="UniProtKB-SubCell"/>
</dbReference>
<keyword evidence="6" id="KW-0472">Membrane</keyword>
<sequence>METTRQINGSTRTPIPQGWPSNDNRHKPLSMGRSVFPDDAVARVDKPSRAVTTSGMARTKGWRLVFERRTAPFIEPLMGYTGGDDTLTQVELSFPRLESAIRYAERQGLPYVVQQPSRQSRSSRRGRVSETPARNGGSTQAFSDATLDRLGLSDLQDSYGYALDGAANRNDPSGPESWSTPMGVVGDPTLTLDAKRSILMNWAWTEYLIDQATNEGMPENSRPSRLDEVEKALLALENETAPGCGDSGARKAA</sequence>
<dbReference type="RefSeq" id="WP_108179599.1">
    <property type="nucleotide sequence ID" value="NZ_PZZL01000022.1"/>
</dbReference>
<organism evidence="8 9">
    <name type="scientific">Phreatobacter oligotrophus</name>
    <dbReference type="NCBI Taxonomy" id="1122261"/>
    <lineage>
        <taxon>Bacteria</taxon>
        <taxon>Pseudomonadati</taxon>
        <taxon>Pseudomonadota</taxon>
        <taxon>Alphaproteobacteria</taxon>
        <taxon>Hyphomicrobiales</taxon>
        <taxon>Phreatobacteraceae</taxon>
        <taxon>Phreatobacter</taxon>
    </lineage>
</organism>
<dbReference type="Proteomes" id="UP000241808">
    <property type="component" value="Unassembled WGS sequence"/>
</dbReference>
<dbReference type="GO" id="GO:0022900">
    <property type="term" value="P:electron transport chain"/>
    <property type="evidence" value="ECO:0007669"/>
    <property type="project" value="InterPro"/>
</dbReference>
<dbReference type="Gene3D" id="3.30.160.190">
    <property type="entry name" value="atu1810 like domain"/>
    <property type="match status" value="1"/>
</dbReference>